<dbReference type="Proteomes" id="UP000003340">
    <property type="component" value="Unassembled WGS sequence"/>
</dbReference>
<dbReference type="Pfam" id="PF10825">
    <property type="entry name" value="DUF2752"/>
    <property type="match status" value="1"/>
</dbReference>
<accession>C0E866</accession>
<dbReference type="InterPro" id="IPR021215">
    <property type="entry name" value="DUF2752"/>
</dbReference>
<evidence type="ECO:0000313" key="2">
    <source>
        <dbReference type="EMBL" id="EEG32300.1"/>
    </source>
</evidence>
<feature type="transmembrane region" description="Helical" evidence="1">
    <location>
        <begin position="79"/>
        <end position="97"/>
    </location>
</feature>
<gene>
    <name evidence="2" type="ORF">CLOSTMETH_00038</name>
</gene>
<reference evidence="2 3" key="1">
    <citation type="submission" date="2009-01" db="EMBL/GenBank/DDBJ databases">
        <authorList>
            <person name="Fulton L."/>
            <person name="Clifton S."/>
            <person name="Fulton B."/>
            <person name="Xu J."/>
            <person name="Minx P."/>
            <person name="Pepin K.H."/>
            <person name="Johnson M."/>
            <person name="Bhonagiri V."/>
            <person name="Nash W.E."/>
            <person name="Mardis E.R."/>
            <person name="Wilson R.K."/>
        </authorList>
    </citation>
    <scope>NUCLEOTIDE SEQUENCE [LARGE SCALE GENOMIC DNA]</scope>
    <source>
        <strain evidence="2 3">DSM 5476</strain>
    </source>
</reference>
<feature type="transmembrane region" description="Helical" evidence="1">
    <location>
        <begin position="12"/>
        <end position="32"/>
    </location>
</feature>
<dbReference type="HOGENOM" id="CLU_1755673_0_0_9"/>
<dbReference type="AlphaFoldDB" id="C0E866"/>
<protein>
    <recommendedName>
        <fullName evidence="4">DUF2752 domain-containing protein</fullName>
    </recommendedName>
</protein>
<keyword evidence="1" id="KW-0812">Transmembrane</keyword>
<proteinExistence type="predicted"/>
<evidence type="ECO:0000313" key="3">
    <source>
        <dbReference type="Proteomes" id="UP000003340"/>
    </source>
</evidence>
<keyword evidence="1" id="KW-1133">Transmembrane helix</keyword>
<evidence type="ECO:0008006" key="4">
    <source>
        <dbReference type="Google" id="ProtNLM"/>
    </source>
</evidence>
<comment type="caution">
    <text evidence="2">The sequence shown here is derived from an EMBL/GenBank/DDBJ whole genome shotgun (WGS) entry which is preliminary data.</text>
</comment>
<dbReference type="EMBL" id="ACEC01000002">
    <property type="protein sequence ID" value="EEG32300.1"/>
    <property type="molecule type" value="Genomic_DNA"/>
</dbReference>
<name>C0E866_9FIRM</name>
<sequence>MRKLWLTQRGNQILAAVFWTVVVGGWTLLHTFHFSPLGAFGLADGCVIKQATGFSCWSCGLTRMLDSLIRLDVVAAFRYNPYFFVITAIFSVMRCALPSMRCAEDTQDRCSQGRTSGTQFCLSSPCSPLLSCATRRFIFPFFTYNNTR</sequence>
<keyword evidence="3" id="KW-1185">Reference proteome</keyword>
<organism evidence="2 3">
    <name type="scientific">[Clostridium] methylpentosum DSM 5476</name>
    <dbReference type="NCBI Taxonomy" id="537013"/>
    <lineage>
        <taxon>Bacteria</taxon>
        <taxon>Bacillati</taxon>
        <taxon>Bacillota</taxon>
        <taxon>Clostridia</taxon>
        <taxon>Eubacteriales</taxon>
        <taxon>Oscillospiraceae</taxon>
        <taxon>Oscillospiraceae incertae sedis</taxon>
    </lineage>
</organism>
<evidence type="ECO:0000256" key="1">
    <source>
        <dbReference type="SAM" id="Phobius"/>
    </source>
</evidence>
<keyword evidence="1" id="KW-0472">Membrane</keyword>
<reference evidence="2 3" key="2">
    <citation type="submission" date="2009-02" db="EMBL/GenBank/DDBJ databases">
        <title>Draft genome sequence of Clostridium methylpentosum (DSM 5476).</title>
        <authorList>
            <person name="Sudarsanam P."/>
            <person name="Ley R."/>
            <person name="Guruge J."/>
            <person name="Turnbaugh P.J."/>
            <person name="Mahowald M."/>
            <person name="Liep D."/>
            <person name="Gordon J."/>
        </authorList>
    </citation>
    <scope>NUCLEOTIDE SEQUENCE [LARGE SCALE GENOMIC DNA]</scope>
    <source>
        <strain evidence="2 3">DSM 5476</strain>
    </source>
</reference>